<evidence type="ECO:0000256" key="7">
    <source>
        <dbReference type="ARBA" id="ARBA00022490"/>
    </source>
</evidence>
<dbReference type="GO" id="GO:0004365">
    <property type="term" value="F:glyceraldehyde-3-phosphate dehydrogenase (NAD+) (phosphorylating) activity"/>
    <property type="evidence" value="ECO:0007669"/>
    <property type="project" value="UniProtKB-EC"/>
</dbReference>
<keyword evidence="9" id="KW-0053">Apoptosis</keyword>
<comment type="catalytic activity">
    <reaction evidence="20">
        <text>S-nitroso-L-cysteinyl-[GAPDH] + L-cysteinyl-[protein] = L-cysteinyl-[GAPDH] + S-nitroso-L-cysteinyl-[protein]</text>
        <dbReference type="Rhea" id="RHEA:66684"/>
        <dbReference type="Rhea" id="RHEA-COMP:10131"/>
        <dbReference type="Rhea" id="RHEA-COMP:17089"/>
        <dbReference type="Rhea" id="RHEA-COMP:17090"/>
        <dbReference type="Rhea" id="RHEA-COMP:17091"/>
        <dbReference type="ChEBI" id="CHEBI:29950"/>
        <dbReference type="ChEBI" id="CHEBI:149494"/>
    </reaction>
    <physiologicalReaction direction="left-to-right" evidence="20">
        <dbReference type="Rhea" id="RHEA:66685"/>
    </physiologicalReaction>
</comment>
<evidence type="ECO:0000256" key="16">
    <source>
        <dbReference type="ARBA" id="ARBA00023242"/>
    </source>
</evidence>
<evidence type="ECO:0000256" key="11">
    <source>
        <dbReference type="ARBA" id="ARBA00022845"/>
    </source>
</evidence>
<organism evidence="22 23">
    <name type="scientific">Cricetulus griseus</name>
    <name type="common">Chinese hamster</name>
    <name type="synonym">Cricetulus barabensis griseus</name>
    <dbReference type="NCBI Taxonomy" id="10029"/>
    <lineage>
        <taxon>Eukaryota</taxon>
        <taxon>Metazoa</taxon>
        <taxon>Chordata</taxon>
        <taxon>Craniata</taxon>
        <taxon>Vertebrata</taxon>
        <taxon>Euteleostomi</taxon>
        <taxon>Mammalia</taxon>
        <taxon>Eutheria</taxon>
        <taxon>Euarchontoglires</taxon>
        <taxon>Glires</taxon>
        <taxon>Rodentia</taxon>
        <taxon>Myomorpha</taxon>
        <taxon>Muroidea</taxon>
        <taxon>Cricetidae</taxon>
        <taxon>Cricetinae</taxon>
        <taxon>Cricetulus</taxon>
    </lineage>
</organism>
<comment type="subcellular location">
    <subcellularLocation>
        <location evidence="2">Cytoplasm</location>
        <location evidence="2">Cytoskeleton</location>
    </subcellularLocation>
    <subcellularLocation>
        <location evidence="3">Cytoplasm</location>
        <location evidence="3">Cytosol</location>
    </subcellularLocation>
    <subcellularLocation>
        <location evidence="1">Nucleus</location>
    </subcellularLocation>
</comment>
<dbReference type="Pfam" id="PF00044">
    <property type="entry name" value="Gp_dh_N"/>
    <property type="match status" value="1"/>
</dbReference>
<feature type="domain" description="Glyceraldehyde 3-phosphate dehydrogenase NAD(P) binding" evidence="21">
    <location>
        <begin position="1"/>
        <end position="109"/>
    </location>
</feature>
<evidence type="ECO:0000256" key="17">
    <source>
        <dbReference type="ARBA" id="ARBA00031890"/>
    </source>
</evidence>
<dbReference type="EC" id="1.2.1.12" evidence="6"/>
<keyword evidence="8" id="KW-0808">Transferase</keyword>
<evidence type="ECO:0000256" key="13">
    <source>
        <dbReference type="ARBA" id="ARBA00023027"/>
    </source>
</evidence>
<dbReference type="Pfam" id="PF02800">
    <property type="entry name" value="Gp_dh_C"/>
    <property type="match status" value="1"/>
</dbReference>
<evidence type="ECO:0000256" key="19">
    <source>
        <dbReference type="ARBA" id="ARBA00047698"/>
    </source>
</evidence>
<evidence type="ECO:0000256" key="9">
    <source>
        <dbReference type="ARBA" id="ARBA00022703"/>
    </source>
</evidence>
<dbReference type="GO" id="GO:0051287">
    <property type="term" value="F:NAD binding"/>
    <property type="evidence" value="ECO:0007669"/>
    <property type="project" value="InterPro"/>
</dbReference>
<dbReference type="SMART" id="SM00846">
    <property type="entry name" value="Gp_dh_N"/>
    <property type="match status" value="1"/>
</dbReference>
<dbReference type="SUPFAM" id="SSF55347">
    <property type="entry name" value="Glyceraldehyde-3-phosphate dehydrogenase-like, C-terminal domain"/>
    <property type="match status" value="1"/>
</dbReference>
<evidence type="ECO:0000256" key="6">
    <source>
        <dbReference type="ARBA" id="ARBA00013119"/>
    </source>
</evidence>
<dbReference type="InterPro" id="IPR020829">
    <property type="entry name" value="GlycerAld_3-P_DH_cat"/>
</dbReference>
<sequence>MAYMFQYDSIHGKFHSTVKAEKGKLVSNDGKAITFQDQDLHIKCGDGGAKYFVDFTGVFNTTEKAVAHLKGRDQRVSLSASSAKVPMFVMGVKHLKCDNSLQTISKVSPASSNHLGKVIQDNFPLSLLPSPPPATPTGPAKAVDKVILELNRKITVDLTCSLEKAAKYNCIKKLVKQASEGPVKSILGYTED</sequence>
<evidence type="ECO:0000256" key="10">
    <source>
        <dbReference type="ARBA" id="ARBA00022799"/>
    </source>
</evidence>
<dbReference type="GO" id="GO:0005829">
    <property type="term" value="C:cytosol"/>
    <property type="evidence" value="ECO:0007669"/>
    <property type="project" value="UniProtKB-SubCell"/>
</dbReference>
<dbReference type="GO" id="GO:0016740">
    <property type="term" value="F:transferase activity"/>
    <property type="evidence" value="ECO:0007669"/>
    <property type="project" value="UniProtKB-KW"/>
</dbReference>
<evidence type="ECO:0000256" key="1">
    <source>
        <dbReference type="ARBA" id="ARBA00004123"/>
    </source>
</evidence>
<dbReference type="InterPro" id="IPR036291">
    <property type="entry name" value="NAD(P)-bd_dom_sf"/>
</dbReference>
<dbReference type="InterPro" id="IPR020831">
    <property type="entry name" value="GlycerAld/Erythrose_P_DH"/>
</dbReference>
<dbReference type="SUPFAM" id="SSF51735">
    <property type="entry name" value="NAD(P)-binding Rossmann-fold domains"/>
    <property type="match status" value="1"/>
</dbReference>
<dbReference type="FunFam" id="3.40.50.720:FF:000319">
    <property type="entry name" value="Glyceraldehyde-3-phosphate dehydrogenase"/>
    <property type="match status" value="1"/>
</dbReference>
<dbReference type="InParanoid" id="G3HMF3"/>
<evidence type="ECO:0000256" key="5">
    <source>
        <dbReference type="ARBA" id="ARBA00007406"/>
    </source>
</evidence>
<keyword evidence="14" id="KW-0324">Glycolysis</keyword>
<evidence type="ECO:0000256" key="20">
    <source>
        <dbReference type="ARBA" id="ARBA00048005"/>
    </source>
</evidence>
<comment type="subunit">
    <text evidence="18">Homotetramer. Interacts with TPPP; the interaction is direct. Interacts (when S-nitrosylated) with SIAH1; leading to nuclear translocation. Interacts with RILPL1/GOSPEL, leading to prevent the interaction between GAPDH and SIAH1 and prevent nuclear translocation. Interacts with CHP1; the interaction increases the binding of CHP1 with microtubules. Associates with microtubules. Interacts with EIF1AD, USP25, PRKCI and WARS1. Interacts with phosphorylated RPL13A; inhibited by oxidatively-modified low-densitity lipoprotein (LDL(ox)). Component of the GAIT complex. Interacts with FKBP6; leading to inhibit GAPDH catalytic activity. Interacts with TRAF2, promoting TRAF2 ubiquitination. Interacts with TRAF3, promoting TRAF3 ubiquitination.</text>
</comment>
<dbReference type="GO" id="GO:0006915">
    <property type="term" value="P:apoptotic process"/>
    <property type="evidence" value="ECO:0007669"/>
    <property type="project" value="UniProtKB-KW"/>
</dbReference>
<dbReference type="PANTHER" id="PTHR10836:SF111">
    <property type="entry name" value="GLYCERALDEHYDE-3-PHOSPHATE DEHYDROGENASE"/>
    <property type="match status" value="1"/>
</dbReference>
<dbReference type="PANTHER" id="PTHR10836">
    <property type="entry name" value="GLYCERALDEHYDE 3-PHOSPHATE DEHYDROGENASE"/>
    <property type="match status" value="1"/>
</dbReference>
<evidence type="ECO:0000256" key="4">
    <source>
        <dbReference type="ARBA" id="ARBA00004869"/>
    </source>
</evidence>
<dbReference type="GO" id="GO:0005634">
    <property type="term" value="C:nucleus"/>
    <property type="evidence" value="ECO:0007669"/>
    <property type="project" value="UniProtKB-SubCell"/>
</dbReference>
<evidence type="ECO:0000256" key="15">
    <source>
        <dbReference type="ARBA" id="ARBA00023212"/>
    </source>
</evidence>
<keyword evidence="13" id="KW-0520">NAD</keyword>
<keyword evidence="7" id="KW-0963">Cytoplasm</keyword>
<dbReference type="AlphaFoldDB" id="G3HMF3"/>
<evidence type="ECO:0000259" key="21">
    <source>
        <dbReference type="SMART" id="SM00846"/>
    </source>
</evidence>
<dbReference type="GO" id="GO:0006417">
    <property type="term" value="P:regulation of translation"/>
    <property type="evidence" value="ECO:0007669"/>
    <property type="project" value="UniProtKB-KW"/>
</dbReference>
<comment type="similarity">
    <text evidence="5">Belongs to the glyceraldehyde-3-phosphate dehydrogenase family.</text>
</comment>
<name>G3HMF3_CRIGR</name>
<accession>G3HMF3</accession>
<dbReference type="InterPro" id="IPR020828">
    <property type="entry name" value="GlycerAld_3-P_DH_NAD(P)-bd"/>
</dbReference>
<evidence type="ECO:0000256" key="14">
    <source>
        <dbReference type="ARBA" id="ARBA00023152"/>
    </source>
</evidence>
<protein>
    <recommendedName>
        <fullName evidence="6">glyceraldehyde-3-phosphate dehydrogenase (phosphorylating)</fullName>
        <ecNumber evidence="6">1.2.1.12</ecNumber>
    </recommendedName>
    <alternativeName>
        <fullName evidence="17">Peptidyl-cysteine S-nitrosylase GAPDH</fullName>
    </alternativeName>
</protein>
<dbReference type="Proteomes" id="UP000001075">
    <property type="component" value="Unassembled WGS sequence"/>
</dbReference>
<dbReference type="EMBL" id="JH000508">
    <property type="protein sequence ID" value="EGV92196.1"/>
    <property type="molecule type" value="Genomic_DNA"/>
</dbReference>
<keyword evidence="12" id="KW-0560">Oxidoreductase</keyword>
<dbReference type="STRING" id="10029.G3HMF3"/>
<reference evidence="23" key="1">
    <citation type="journal article" date="2011" name="Nat. Biotechnol.">
        <title>The genomic sequence of the Chinese hamster ovary (CHO)-K1 cell line.</title>
        <authorList>
            <person name="Xu X."/>
            <person name="Nagarajan H."/>
            <person name="Lewis N.E."/>
            <person name="Pan S."/>
            <person name="Cai Z."/>
            <person name="Liu X."/>
            <person name="Chen W."/>
            <person name="Xie M."/>
            <person name="Wang W."/>
            <person name="Hammond S."/>
            <person name="Andersen M.R."/>
            <person name="Neff N."/>
            <person name="Passarelli B."/>
            <person name="Koh W."/>
            <person name="Fan H.C."/>
            <person name="Wang J."/>
            <person name="Gui Y."/>
            <person name="Lee K.H."/>
            <person name="Betenbaugh M.J."/>
            <person name="Quake S.R."/>
            <person name="Famili I."/>
            <person name="Palsson B.O."/>
            <person name="Wang J."/>
        </authorList>
    </citation>
    <scope>NUCLEOTIDE SEQUENCE [LARGE SCALE GENOMIC DNA]</scope>
    <source>
        <strain evidence="23">CHO K1 cell line</strain>
    </source>
</reference>
<evidence type="ECO:0000313" key="23">
    <source>
        <dbReference type="Proteomes" id="UP000001075"/>
    </source>
</evidence>
<comment type="pathway">
    <text evidence="4">Carbohydrate degradation; glycolysis; pyruvate from D-glyceraldehyde 3-phosphate: step 1/5.</text>
</comment>
<evidence type="ECO:0000256" key="8">
    <source>
        <dbReference type="ARBA" id="ARBA00022679"/>
    </source>
</evidence>
<keyword evidence="15" id="KW-0206">Cytoskeleton</keyword>
<keyword evidence="16" id="KW-0539">Nucleus</keyword>
<keyword evidence="10" id="KW-0702">S-nitrosylation</keyword>
<dbReference type="Gene3D" id="3.30.360.10">
    <property type="entry name" value="Dihydrodipicolinate Reductase, domain 2"/>
    <property type="match status" value="1"/>
</dbReference>
<comment type="catalytic activity">
    <reaction evidence="19">
        <text>D-glyceraldehyde 3-phosphate + phosphate + NAD(+) = (2R)-3-phospho-glyceroyl phosphate + NADH + H(+)</text>
        <dbReference type="Rhea" id="RHEA:10300"/>
        <dbReference type="ChEBI" id="CHEBI:15378"/>
        <dbReference type="ChEBI" id="CHEBI:43474"/>
        <dbReference type="ChEBI" id="CHEBI:57540"/>
        <dbReference type="ChEBI" id="CHEBI:57604"/>
        <dbReference type="ChEBI" id="CHEBI:57945"/>
        <dbReference type="ChEBI" id="CHEBI:59776"/>
        <dbReference type="EC" id="1.2.1.12"/>
    </reaction>
</comment>
<evidence type="ECO:0000256" key="3">
    <source>
        <dbReference type="ARBA" id="ARBA00004514"/>
    </source>
</evidence>
<evidence type="ECO:0000256" key="18">
    <source>
        <dbReference type="ARBA" id="ARBA00046997"/>
    </source>
</evidence>
<dbReference type="GlyGen" id="G3HMF3">
    <property type="glycosylation" value="1 site"/>
</dbReference>
<proteinExistence type="inferred from homology"/>
<dbReference type="GO" id="GO:0006096">
    <property type="term" value="P:glycolytic process"/>
    <property type="evidence" value="ECO:0007669"/>
    <property type="project" value="UniProtKB-KW"/>
</dbReference>
<evidence type="ECO:0000313" key="22">
    <source>
        <dbReference type="EMBL" id="EGV92196.1"/>
    </source>
</evidence>
<keyword evidence="11" id="KW-0810">Translation regulation</keyword>
<evidence type="ECO:0000256" key="2">
    <source>
        <dbReference type="ARBA" id="ARBA00004245"/>
    </source>
</evidence>
<dbReference type="GO" id="GO:0005856">
    <property type="term" value="C:cytoskeleton"/>
    <property type="evidence" value="ECO:0007669"/>
    <property type="project" value="UniProtKB-SubCell"/>
</dbReference>
<dbReference type="Gene3D" id="3.40.50.720">
    <property type="entry name" value="NAD(P)-binding Rossmann-like Domain"/>
    <property type="match status" value="1"/>
</dbReference>
<evidence type="ECO:0000256" key="12">
    <source>
        <dbReference type="ARBA" id="ARBA00023002"/>
    </source>
</evidence>
<gene>
    <name evidence="22" type="ORF">I79_011913</name>
</gene>